<dbReference type="AlphaFoldDB" id="A0A6C0GW27"/>
<dbReference type="Proteomes" id="UP000480178">
    <property type="component" value="Chromosome"/>
</dbReference>
<dbReference type="KEGG" id="rhoz:GXP67_13325"/>
<reference evidence="1 2" key="1">
    <citation type="submission" date="2020-01" db="EMBL/GenBank/DDBJ databases">
        <authorList>
            <person name="Kim M.K."/>
        </authorList>
    </citation>
    <scope>NUCLEOTIDE SEQUENCE [LARGE SCALE GENOMIC DNA]</scope>
    <source>
        <strain evidence="1 2">172606-1</strain>
    </source>
</reference>
<dbReference type="InterPro" id="IPR015943">
    <property type="entry name" value="WD40/YVTN_repeat-like_dom_sf"/>
</dbReference>
<organism evidence="1 2">
    <name type="scientific">Rhodocytophaga rosea</name>
    <dbReference type="NCBI Taxonomy" id="2704465"/>
    <lineage>
        <taxon>Bacteria</taxon>
        <taxon>Pseudomonadati</taxon>
        <taxon>Bacteroidota</taxon>
        <taxon>Cytophagia</taxon>
        <taxon>Cytophagales</taxon>
        <taxon>Rhodocytophagaceae</taxon>
        <taxon>Rhodocytophaga</taxon>
    </lineage>
</organism>
<gene>
    <name evidence="1" type="ORF">GXP67_13325</name>
</gene>
<evidence type="ECO:0000313" key="2">
    <source>
        <dbReference type="Proteomes" id="UP000480178"/>
    </source>
</evidence>
<name>A0A6C0GW27_9BACT</name>
<evidence type="ECO:0000313" key="1">
    <source>
        <dbReference type="EMBL" id="QHT72014.1"/>
    </source>
</evidence>
<dbReference type="SUPFAM" id="SSF63829">
    <property type="entry name" value="Calcium-dependent phosphotriesterase"/>
    <property type="match status" value="1"/>
</dbReference>
<protein>
    <submittedName>
        <fullName evidence="1">Uncharacterized protein</fullName>
    </submittedName>
</protein>
<keyword evidence="2" id="KW-1185">Reference proteome</keyword>
<sequence length="753" mass="85956">MLFLAVFIISCSTKLPNQQAGSTQPIHKDTGFQQDFSIKYTLENNNTILNKVVCDRNGKINVHSSAGTFTTHAGAFLYPGTLVPDISYRPMKDKKIAAIGLYEEQLVYLDDKAVLSNAWAGKLNTKHSLPGASQFAGGENFSFLISDGTSLQYLSNEKIAWQGKNTQPVKDILFDKNRNTFWLLSDDAVSTFSVKDQSLRTVFQGQHLTCFTLANNNSELAVGTTNGYFLLDASTHTQKGELQTKLPWTNLTAMHEIDGQLWFGSERGAFILRPDGKYSYYASRRWLPSDTVKHIAKGTNNRILILTDKGLGEINFRSITLHDKALYFEQQVRQRHIRNGFNATIINMTDGNVNTGSMEDSDNDGLWTSMYLGSQVFRYAATKSPEALQNCRESLDGMERLYSINPVPGFPARSFERRGYALHDKSRWVPAPDPEWDWKSTTSSDEAIGHIFIFGAMAELLDDEELKKRAIVLMDSLMQHIVSHDLYLIDYDGKPTRWGKWHPDYVNARPKIVGDRKLNSSNIIAMLQTVYHFTKKEVYKTKAYELMEKHGYLENLMRPIKDIGVAPETADTLSKILSESWNHSDDEMYFLGYWGLYRYAFTDSLKNMYKEAIIDHWEAERPEKEGAWNMFTAITGVKEFDLEEAIWYLQEYPLDLVSWQVNNSHRKDIEPITPNFRNQTIKEILPPDELRISRHNANRFDLDGGHQGREEYSAGDIWLLPYWMGRYLNVISGPETAVRPYSTLPAKSLLSDL</sequence>
<dbReference type="EMBL" id="CP048222">
    <property type="protein sequence ID" value="QHT72014.1"/>
    <property type="molecule type" value="Genomic_DNA"/>
</dbReference>
<dbReference type="Gene3D" id="2.130.10.10">
    <property type="entry name" value="YVTN repeat-like/Quinoprotein amine dehydrogenase"/>
    <property type="match status" value="1"/>
</dbReference>
<accession>A0A6C0GW27</accession>
<proteinExistence type="predicted"/>